<evidence type="ECO:0000256" key="17">
    <source>
        <dbReference type="SAM" id="MobiDB-lite"/>
    </source>
</evidence>
<dbReference type="InterPro" id="IPR023298">
    <property type="entry name" value="ATPase_P-typ_TM_dom_sf"/>
</dbReference>
<keyword evidence="15 18" id="KW-0472">Membrane</keyword>
<keyword evidence="5 18" id="KW-0812">Transmembrane</keyword>
<dbReference type="GO" id="GO:0140581">
    <property type="term" value="F:P-type monovalent copper transporter activity"/>
    <property type="evidence" value="ECO:0007669"/>
    <property type="project" value="UniProtKB-EC"/>
</dbReference>
<evidence type="ECO:0000256" key="2">
    <source>
        <dbReference type="ARBA" id="ARBA00006024"/>
    </source>
</evidence>
<dbReference type="GO" id="GO:0016020">
    <property type="term" value="C:membrane"/>
    <property type="evidence" value="ECO:0007669"/>
    <property type="project" value="InterPro"/>
</dbReference>
<dbReference type="PROSITE" id="PS01047">
    <property type="entry name" value="HMA_1"/>
    <property type="match status" value="3"/>
</dbReference>
<dbReference type="GO" id="GO:0043682">
    <property type="term" value="F:P-type divalent copper transporter activity"/>
    <property type="evidence" value="ECO:0007669"/>
    <property type="project" value="TreeGrafter"/>
</dbReference>
<feature type="domain" description="HMA" evidence="19">
    <location>
        <begin position="114"/>
        <end position="182"/>
    </location>
</feature>
<feature type="compositionally biased region" description="Basic and acidic residues" evidence="17">
    <location>
        <begin position="1090"/>
        <end position="1110"/>
    </location>
</feature>
<reference evidence="20 21" key="1">
    <citation type="journal article" date="2018" name="New Phytol.">
        <title>Phylogenomics of Endogonaceae and evolution of mycorrhizas within Mucoromycota.</title>
        <authorList>
            <person name="Chang Y."/>
            <person name="Desiro A."/>
            <person name="Na H."/>
            <person name="Sandor L."/>
            <person name="Lipzen A."/>
            <person name="Clum A."/>
            <person name="Barry K."/>
            <person name="Grigoriev I.V."/>
            <person name="Martin F.M."/>
            <person name="Stajich J.E."/>
            <person name="Smith M.E."/>
            <person name="Bonito G."/>
            <person name="Spatafora J.W."/>
        </authorList>
    </citation>
    <scope>NUCLEOTIDE SEQUENCE [LARGE SCALE GENOMIC DNA]</scope>
    <source>
        <strain evidence="20 21">AD002</strain>
    </source>
</reference>
<feature type="compositionally biased region" description="Basic residues" evidence="17">
    <location>
        <begin position="1181"/>
        <end position="1194"/>
    </location>
</feature>
<dbReference type="GO" id="GO:0005524">
    <property type="term" value="F:ATP binding"/>
    <property type="evidence" value="ECO:0007669"/>
    <property type="project" value="UniProtKB-KW"/>
</dbReference>
<dbReference type="InterPro" id="IPR023214">
    <property type="entry name" value="HAD_sf"/>
</dbReference>
<evidence type="ECO:0000256" key="1">
    <source>
        <dbReference type="ARBA" id="ARBA00004127"/>
    </source>
</evidence>
<dbReference type="FunFam" id="3.30.70.100:FF:000001">
    <property type="entry name" value="ATPase copper transporting beta"/>
    <property type="match status" value="1"/>
</dbReference>
<keyword evidence="14" id="KW-0186">Copper</keyword>
<dbReference type="InterPro" id="IPR023299">
    <property type="entry name" value="ATPase_P-typ_cyto_dom_N"/>
</dbReference>
<dbReference type="PANTHER" id="PTHR43520">
    <property type="entry name" value="ATP7, ISOFORM B"/>
    <property type="match status" value="1"/>
</dbReference>
<dbReference type="EC" id="7.2.2.8" evidence="3"/>
<organism evidence="20 21">
    <name type="scientific">Jimgerdemannia flammicorona</name>
    <dbReference type="NCBI Taxonomy" id="994334"/>
    <lineage>
        <taxon>Eukaryota</taxon>
        <taxon>Fungi</taxon>
        <taxon>Fungi incertae sedis</taxon>
        <taxon>Mucoromycota</taxon>
        <taxon>Mucoromycotina</taxon>
        <taxon>Endogonomycetes</taxon>
        <taxon>Endogonales</taxon>
        <taxon>Endogonaceae</taxon>
        <taxon>Jimgerdemannia</taxon>
    </lineage>
</organism>
<dbReference type="SUPFAM" id="SSF56784">
    <property type="entry name" value="HAD-like"/>
    <property type="match status" value="1"/>
</dbReference>
<feature type="transmembrane region" description="Helical" evidence="18">
    <location>
        <begin position="715"/>
        <end position="736"/>
    </location>
</feature>
<comment type="similarity">
    <text evidence="2">Belongs to the cation transport ATPase (P-type) (TC 3.A.3) family. Type IB subfamily.</text>
</comment>
<evidence type="ECO:0000256" key="15">
    <source>
        <dbReference type="ARBA" id="ARBA00023136"/>
    </source>
</evidence>
<evidence type="ECO:0000256" key="4">
    <source>
        <dbReference type="ARBA" id="ARBA00022448"/>
    </source>
</evidence>
<evidence type="ECO:0000256" key="10">
    <source>
        <dbReference type="ARBA" id="ARBA00022840"/>
    </source>
</evidence>
<feature type="region of interest" description="Disordered" evidence="17">
    <location>
        <begin position="1141"/>
        <end position="1211"/>
    </location>
</feature>
<dbReference type="Gene3D" id="2.70.150.10">
    <property type="entry name" value="Calcium-transporting ATPase, cytoplasmic transduction domain A"/>
    <property type="match status" value="1"/>
</dbReference>
<keyword evidence="9" id="KW-0187">Copper transport</keyword>
<evidence type="ECO:0000256" key="16">
    <source>
        <dbReference type="ARBA" id="ARBA00080126"/>
    </source>
</evidence>
<dbReference type="PRINTS" id="PR00942">
    <property type="entry name" value="CUATPASEI"/>
</dbReference>
<accession>A0A433QCA8</accession>
<keyword evidence="12" id="KW-1278">Translocase</keyword>
<keyword evidence="6" id="KW-0479">Metal-binding</keyword>
<keyword evidence="7" id="KW-0677">Repeat</keyword>
<evidence type="ECO:0000259" key="19">
    <source>
        <dbReference type="PROSITE" id="PS50846"/>
    </source>
</evidence>
<dbReference type="EMBL" id="RBNJ01008372">
    <property type="protein sequence ID" value="RUS27446.1"/>
    <property type="molecule type" value="Genomic_DNA"/>
</dbReference>
<gene>
    <name evidence="20" type="ORF">BC938DRAFT_483235</name>
</gene>
<evidence type="ECO:0000256" key="6">
    <source>
        <dbReference type="ARBA" id="ARBA00022723"/>
    </source>
</evidence>
<evidence type="ECO:0000256" key="5">
    <source>
        <dbReference type="ARBA" id="ARBA00022692"/>
    </source>
</evidence>
<keyword evidence="9" id="KW-0406">Ion transport</keyword>
<dbReference type="SUPFAM" id="SSF55008">
    <property type="entry name" value="HMA, heavy metal-associated domain"/>
    <property type="match status" value="4"/>
</dbReference>
<dbReference type="Gene3D" id="3.40.1110.10">
    <property type="entry name" value="Calcium-transporting ATPase, cytoplasmic domain N"/>
    <property type="match status" value="2"/>
</dbReference>
<dbReference type="PROSITE" id="PS50846">
    <property type="entry name" value="HMA_2"/>
    <property type="match status" value="4"/>
</dbReference>
<dbReference type="InterPro" id="IPR036412">
    <property type="entry name" value="HAD-like_sf"/>
</dbReference>
<dbReference type="PROSITE" id="PS00154">
    <property type="entry name" value="ATPASE_E1_E2"/>
    <property type="match status" value="1"/>
</dbReference>
<dbReference type="InterPro" id="IPR006121">
    <property type="entry name" value="HMA_dom"/>
</dbReference>
<evidence type="ECO:0000256" key="14">
    <source>
        <dbReference type="ARBA" id="ARBA00023008"/>
    </source>
</evidence>
<dbReference type="FunFam" id="2.70.150.10:FF:000002">
    <property type="entry name" value="Copper-transporting ATPase 1, putative"/>
    <property type="match status" value="1"/>
</dbReference>
<evidence type="ECO:0000313" key="21">
    <source>
        <dbReference type="Proteomes" id="UP000274822"/>
    </source>
</evidence>
<keyword evidence="4" id="KW-0813">Transport</keyword>
<evidence type="ECO:0000313" key="20">
    <source>
        <dbReference type="EMBL" id="RUS27446.1"/>
    </source>
</evidence>
<feature type="transmembrane region" description="Helical" evidence="18">
    <location>
        <begin position="429"/>
        <end position="455"/>
    </location>
</feature>
<dbReference type="Pfam" id="PF00702">
    <property type="entry name" value="Hydrolase"/>
    <property type="match status" value="2"/>
</dbReference>
<dbReference type="NCBIfam" id="TIGR01494">
    <property type="entry name" value="ATPase_P-type"/>
    <property type="match status" value="1"/>
</dbReference>
<dbReference type="InterPro" id="IPR001757">
    <property type="entry name" value="P_typ_ATPase"/>
</dbReference>
<dbReference type="SUPFAM" id="SSF81665">
    <property type="entry name" value="Calcium ATPase, transmembrane domain M"/>
    <property type="match status" value="1"/>
</dbReference>
<evidence type="ECO:0000256" key="3">
    <source>
        <dbReference type="ARBA" id="ARBA00012517"/>
    </source>
</evidence>
<feature type="transmembrane region" description="Helical" evidence="18">
    <location>
        <begin position="674"/>
        <end position="695"/>
    </location>
</feature>
<dbReference type="CDD" id="cd00371">
    <property type="entry name" value="HMA"/>
    <property type="match status" value="4"/>
</dbReference>
<dbReference type="GO" id="GO:0055070">
    <property type="term" value="P:copper ion homeostasis"/>
    <property type="evidence" value="ECO:0007669"/>
    <property type="project" value="TreeGrafter"/>
</dbReference>
<feature type="region of interest" description="Disordered" evidence="17">
    <location>
        <begin position="1085"/>
        <end position="1116"/>
    </location>
</feature>
<feature type="transmembrane region" description="Helical" evidence="18">
    <location>
        <begin position="396"/>
        <end position="417"/>
    </location>
</feature>
<keyword evidence="8" id="KW-0547">Nucleotide-binding</keyword>
<evidence type="ECO:0000256" key="8">
    <source>
        <dbReference type="ARBA" id="ARBA00022741"/>
    </source>
</evidence>
<evidence type="ECO:0000256" key="11">
    <source>
        <dbReference type="ARBA" id="ARBA00022842"/>
    </source>
</evidence>
<feature type="transmembrane region" description="Helical" evidence="18">
    <location>
        <begin position="475"/>
        <end position="497"/>
    </location>
</feature>
<comment type="caution">
    <text evidence="20">The sequence shown here is derived from an EMBL/GenBank/DDBJ whole genome shotgun (WGS) entry which is preliminary data.</text>
</comment>
<feature type="domain" description="HMA" evidence="19">
    <location>
        <begin position="205"/>
        <end position="273"/>
    </location>
</feature>
<protein>
    <recommendedName>
        <fullName evidence="3">P-type Cu(+) transporter</fullName>
        <ecNumber evidence="3">7.2.2.8</ecNumber>
    </recommendedName>
    <alternativeName>
        <fullName evidence="16">Cu(2+)-ATPase</fullName>
    </alternativeName>
</protein>
<dbReference type="Gene3D" id="3.40.50.1000">
    <property type="entry name" value="HAD superfamily/HAD-like"/>
    <property type="match status" value="1"/>
</dbReference>
<evidence type="ECO:0000256" key="13">
    <source>
        <dbReference type="ARBA" id="ARBA00022989"/>
    </source>
</evidence>
<dbReference type="InterPro" id="IPR017969">
    <property type="entry name" value="Heavy-metal-associated_CS"/>
</dbReference>
<feature type="domain" description="HMA" evidence="19">
    <location>
        <begin position="301"/>
        <end position="367"/>
    </location>
</feature>
<dbReference type="Proteomes" id="UP000274822">
    <property type="component" value="Unassembled WGS sequence"/>
</dbReference>
<dbReference type="GO" id="GO:0016887">
    <property type="term" value="F:ATP hydrolysis activity"/>
    <property type="evidence" value="ECO:0007669"/>
    <property type="project" value="InterPro"/>
</dbReference>
<dbReference type="Pfam" id="PF00403">
    <property type="entry name" value="HMA"/>
    <property type="match status" value="4"/>
</dbReference>
<dbReference type="GO" id="GO:0005507">
    <property type="term" value="F:copper ion binding"/>
    <property type="evidence" value="ECO:0007669"/>
    <property type="project" value="InterPro"/>
</dbReference>
<dbReference type="InterPro" id="IPR018303">
    <property type="entry name" value="ATPase_P-typ_P_site"/>
</dbReference>
<feature type="domain" description="HMA" evidence="19">
    <location>
        <begin position="1"/>
        <end position="69"/>
    </location>
</feature>
<dbReference type="InterPro" id="IPR008250">
    <property type="entry name" value="ATPase_P-typ_transduc_dom_A_sf"/>
</dbReference>
<dbReference type="InterPro" id="IPR036163">
    <property type="entry name" value="HMA_dom_sf"/>
</dbReference>
<dbReference type="PANTHER" id="PTHR43520:SF8">
    <property type="entry name" value="P-TYPE CU(+) TRANSPORTER"/>
    <property type="match status" value="1"/>
</dbReference>
<comment type="subcellular location">
    <subcellularLocation>
        <location evidence="1">Endomembrane system</location>
        <topology evidence="1">Multi-pass membrane protein</topology>
    </subcellularLocation>
</comment>
<keyword evidence="21" id="KW-1185">Reference proteome</keyword>
<proteinExistence type="inferred from homology"/>
<dbReference type="InterPro" id="IPR059000">
    <property type="entry name" value="ATPase_P-type_domA"/>
</dbReference>
<dbReference type="Pfam" id="PF00122">
    <property type="entry name" value="E1-E2_ATPase"/>
    <property type="match status" value="1"/>
</dbReference>
<dbReference type="NCBIfam" id="TIGR00003">
    <property type="entry name" value="copper ion binding protein"/>
    <property type="match status" value="2"/>
</dbReference>
<dbReference type="InterPro" id="IPR006122">
    <property type="entry name" value="HMA_Cu_ion-bd"/>
</dbReference>
<evidence type="ECO:0000256" key="7">
    <source>
        <dbReference type="ARBA" id="ARBA00022737"/>
    </source>
</evidence>
<dbReference type="PRINTS" id="PR00119">
    <property type="entry name" value="CATATPASE"/>
</dbReference>
<sequence>MYTIRIAGMTCGSCATAIQQALKNLKGLRPDSVNVDLDTATATFTYDDGATVDQNIVAKAIENTGYDMKSWESSAATDIKSFGASVSNNTTTATTTATTVLDQIIVKDEAEPQYKATILISGMTCASCVNTVERALKRLPGVQPDSVTVNLLMGNGTLVFGGSTIDDKFLKNAIEDLGYDVEGVRIVKIEPPTSSRGTDPALPRFRANLVVSGMFCDNCVDKLEKVFAALEGIDRDTIAISLENGTASFEYQGETTNRTLIHDTVQNLGFMADTISIVKEKPSPSQDSAASSFPSLDKGLVTTRLEITGMTCASCVAAVERALLARDGVYKAQVNLLTSSGQVQHDPTVIGARDVVDAVNEIGYEARAVQDTSVQDQRDVMRDRMRREEHILRDRFLWSLLFAVPVLLISMIFMMALPDANPVRQVFEFVITPGLSIGDLVLFLLATPVQFWLGWPFYRKAYRSLVYSRTANMEVLVAMGISAAYVSSVGSVVATMVRRPDDMMKKGGVEFFETSVFLVTFIHLGKWLEALAKGKTAETITKLMDLQPEKATLVRVSKDGEGREVMEETEIEASAIQVGDILKVNPGSRIPCDGKLWRGTALLDESMITGESLPVTKTSMTQDPVVGATINLSSTIYMRAIRVGSDTTLSRIIQLVQDAQASPKAPIEVLADRISAVFVPVVIVLAIGTFVAWFLCGMMGVYPDDWVPEGESKGVFSLMFAVTVLVIACPCGLGLASPTAIMVGTGVAARYGVLAKGGGYALEMANRINTIVFDKTGTLTAGKPVVTASWLLGQDDEIDMAESGSADVLWKVLGLVASSSNHPLSKAIAKKVEAIMFGEENNGNGSDEKGDTSAAEMVKNEEGDMASISDKKSLRESIRGVKLVHSTETPGRGVTATVRLSRDSPLHIPAFGDTYAFTVYLGNQAWMQENRARYSTSVDTTKQEHLLRKWQESGNSIIVVAISPIVPATENRPSTSLASPFSVPTDGELGLGSGSGFGGGTHKCQCECEFCECVMCTCPTRDSFDSPVIVAQLAVADVPRPEARGVIAGLKARGVDVWMITGDNAVTAKAVAGQLGIEDGNVLAEGGRGAGEKVEGVGEREERGNREKEGSGGYGRRWNQRLASTCAIRCWYLRRLRHRRRDRGREHRPNPQLPHRPSDTTPPLARGGTARPHQLCLGVHLQRRRHPRRRRHPVPGHEARPTAHDCGVGHGGVEHQRRVFKLAVEEVPAAGAWIVNGLHNNK</sequence>
<evidence type="ECO:0000256" key="12">
    <source>
        <dbReference type="ARBA" id="ARBA00022967"/>
    </source>
</evidence>
<keyword evidence="13 18" id="KW-1133">Transmembrane helix</keyword>
<dbReference type="SUPFAM" id="SSF81653">
    <property type="entry name" value="Calcium ATPase, transduction domain A"/>
    <property type="match status" value="1"/>
</dbReference>
<dbReference type="AlphaFoldDB" id="A0A433QCA8"/>
<evidence type="ECO:0000256" key="18">
    <source>
        <dbReference type="SAM" id="Phobius"/>
    </source>
</evidence>
<dbReference type="Gene3D" id="3.30.70.100">
    <property type="match status" value="4"/>
</dbReference>
<keyword evidence="11" id="KW-0460">Magnesium</keyword>
<name>A0A433QCA8_9FUNG</name>
<dbReference type="FunFam" id="3.30.70.100:FF:000005">
    <property type="entry name" value="Copper-exporting P-type ATPase A"/>
    <property type="match status" value="1"/>
</dbReference>
<evidence type="ECO:0000256" key="9">
    <source>
        <dbReference type="ARBA" id="ARBA00022796"/>
    </source>
</evidence>
<keyword evidence="10" id="KW-0067">ATP-binding</keyword>
<dbReference type="GO" id="GO:0012505">
    <property type="term" value="C:endomembrane system"/>
    <property type="evidence" value="ECO:0007669"/>
    <property type="project" value="UniProtKB-SubCell"/>
</dbReference>